<dbReference type="Proteomes" id="UP000886780">
    <property type="component" value="Unassembled WGS sequence"/>
</dbReference>
<name>A0A9D1W5C5_9FIRM</name>
<comment type="caution">
    <text evidence="3">The sequence shown here is derived from an EMBL/GenBank/DDBJ whole genome shotgun (WGS) entry which is preliminary data.</text>
</comment>
<proteinExistence type="predicted"/>
<reference evidence="3" key="1">
    <citation type="journal article" date="2021" name="PeerJ">
        <title>Extensive microbial diversity within the chicken gut microbiome revealed by metagenomics and culture.</title>
        <authorList>
            <person name="Gilroy R."/>
            <person name="Ravi A."/>
            <person name="Getino M."/>
            <person name="Pursley I."/>
            <person name="Horton D.L."/>
            <person name="Alikhan N.F."/>
            <person name="Baker D."/>
            <person name="Gharbi K."/>
            <person name="Hall N."/>
            <person name="Watson M."/>
            <person name="Adriaenssens E.M."/>
            <person name="Foster-Nyarko E."/>
            <person name="Jarju S."/>
            <person name="Secka A."/>
            <person name="Antonio M."/>
            <person name="Oren A."/>
            <person name="Chaudhuri R.R."/>
            <person name="La Ragione R."/>
            <person name="Hildebrand F."/>
            <person name="Pallen M.J."/>
        </authorList>
    </citation>
    <scope>NUCLEOTIDE SEQUENCE</scope>
    <source>
        <strain evidence="3">ChiGjej4B4-12881</strain>
    </source>
</reference>
<keyword evidence="2" id="KW-1133">Transmembrane helix</keyword>
<feature type="transmembrane region" description="Helical" evidence="2">
    <location>
        <begin position="126"/>
        <end position="144"/>
    </location>
</feature>
<dbReference type="AlphaFoldDB" id="A0A9D1W5C5"/>
<feature type="region of interest" description="Disordered" evidence="1">
    <location>
        <begin position="60"/>
        <end position="121"/>
    </location>
</feature>
<keyword evidence="2" id="KW-0812">Transmembrane</keyword>
<dbReference type="Pfam" id="PF22564">
    <property type="entry name" value="HAAS"/>
    <property type="match status" value="1"/>
</dbReference>
<organism evidence="3 4">
    <name type="scientific">Candidatus Lachnoclostridium stercoripullorum</name>
    <dbReference type="NCBI Taxonomy" id="2838635"/>
    <lineage>
        <taxon>Bacteria</taxon>
        <taxon>Bacillati</taxon>
        <taxon>Bacillota</taxon>
        <taxon>Clostridia</taxon>
        <taxon>Lachnospirales</taxon>
        <taxon>Lachnospiraceae</taxon>
    </lineage>
</organism>
<dbReference type="EMBL" id="DXEU01000161">
    <property type="protein sequence ID" value="HIX52925.1"/>
    <property type="molecule type" value="Genomic_DNA"/>
</dbReference>
<sequence length="248" mass="27121">MNRETFLRELEYLLQDMGEEERADALAYYRDYLDEAGPENEEKVIREFGSPERVAAMIRAGEKGGMEDGGEFTETGYGDERFKDPGYEVRRPERRSAHEESRAERGENGRSQGERPQPRDDGTSRVLKIVLWCILILVAAPVILGIGGSALSVVVGIAVAIFAVFFCIALAAAACLIGGIAAVAGGAAYLFADVFDGVLAMGIGFGTFGVGLLLLVLSVWFYGKFLPMIFCKVIDWANRLVHRGRSRA</sequence>
<evidence type="ECO:0000256" key="1">
    <source>
        <dbReference type="SAM" id="MobiDB-lite"/>
    </source>
</evidence>
<feature type="transmembrane region" description="Helical" evidence="2">
    <location>
        <begin position="198"/>
        <end position="222"/>
    </location>
</feature>
<protein>
    <submittedName>
        <fullName evidence="3">DUF1700 domain-containing protein</fullName>
    </submittedName>
</protein>
<evidence type="ECO:0000313" key="3">
    <source>
        <dbReference type="EMBL" id="HIX52925.1"/>
    </source>
</evidence>
<gene>
    <name evidence="3" type="ORF">IAA28_08995</name>
</gene>
<reference evidence="3" key="2">
    <citation type="submission" date="2021-04" db="EMBL/GenBank/DDBJ databases">
        <authorList>
            <person name="Gilroy R."/>
        </authorList>
    </citation>
    <scope>NUCLEOTIDE SEQUENCE</scope>
    <source>
        <strain evidence="3">ChiGjej4B4-12881</strain>
    </source>
</reference>
<feature type="compositionally biased region" description="Basic and acidic residues" evidence="1">
    <location>
        <begin position="78"/>
        <end position="121"/>
    </location>
</feature>
<evidence type="ECO:0000256" key="2">
    <source>
        <dbReference type="SAM" id="Phobius"/>
    </source>
</evidence>
<accession>A0A9D1W5C5</accession>
<keyword evidence="2" id="KW-0472">Membrane</keyword>
<evidence type="ECO:0000313" key="4">
    <source>
        <dbReference type="Proteomes" id="UP000886780"/>
    </source>
</evidence>